<feature type="transmembrane region" description="Helical" evidence="1">
    <location>
        <begin position="7"/>
        <end position="26"/>
    </location>
</feature>
<evidence type="ECO:0000256" key="1">
    <source>
        <dbReference type="SAM" id="Phobius"/>
    </source>
</evidence>
<sequence length="216" mass="25085">MKEKNFVLYDVIFYLVFPIALWHLLRDPIGDYYAMLLSSVPGIIYTIYRFLALKKVNLFGIYMITTLVVGTLVDVLSGSAIRLLWNNVIYAYILGAFFLLTIIIKRPIALYFALDFSEMQGYDRKFSKRLFYKKKLLHLFNWIVVGFALQDILLASVKVWLIQKYGVEAFDEGLILRQILNWGLTIPIIGGFFYIGKVIQQSPELIEEVENEMKEA</sequence>
<keyword evidence="1" id="KW-1133">Transmembrane helix</keyword>
<feature type="transmembrane region" description="Helical" evidence="1">
    <location>
        <begin position="58"/>
        <end position="77"/>
    </location>
</feature>
<evidence type="ECO:0000313" key="3">
    <source>
        <dbReference type="Proteomes" id="UP000297982"/>
    </source>
</evidence>
<feature type="transmembrane region" description="Helical" evidence="1">
    <location>
        <begin position="89"/>
        <end position="114"/>
    </location>
</feature>
<name>A0A4Z0H090_9BACI</name>
<dbReference type="AlphaFoldDB" id="A0A4Z0H090"/>
<protein>
    <recommendedName>
        <fullName evidence="4">DUF3159 domain-containing protein</fullName>
    </recommendedName>
</protein>
<feature type="transmembrane region" description="Helical" evidence="1">
    <location>
        <begin position="135"/>
        <end position="155"/>
    </location>
</feature>
<dbReference type="EMBL" id="SRJC01000001">
    <property type="protein sequence ID" value="TGB03853.1"/>
    <property type="molecule type" value="Genomic_DNA"/>
</dbReference>
<feature type="transmembrane region" description="Helical" evidence="1">
    <location>
        <begin position="175"/>
        <end position="195"/>
    </location>
</feature>
<dbReference type="STRING" id="192814.GCA_900166575_00765"/>
<keyword evidence="1" id="KW-0812">Transmembrane</keyword>
<accession>A0A4Z0H090</accession>
<evidence type="ECO:0008006" key="4">
    <source>
        <dbReference type="Google" id="ProtNLM"/>
    </source>
</evidence>
<dbReference type="RefSeq" id="WP_135326552.1">
    <property type="nucleotide sequence ID" value="NZ_SRJC01000001.1"/>
</dbReference>
<organism evidence="2 3">
    <name type="scientific">Halobacillus salinus</name>
    <dbReference type="NCBI Taxonomy" id="192814"/>
    <lineage>
        <taxon>Bacteria</taxon>
        <taxon>Bacillati</taxon>
        <taxon>Bacillota</taxon>
        <taxon>Bacilli</taxon>
        <taxon>Bacillales</taxon>
        <taxon>Bacillaceae</taxon>
        <taxon>Halobacillus</taxon>
    </lineage>
</organism>
<evidence type="ECO:0000313" key="2">
    <source>
        <dbReference type="EMBL" id="TGB03853.1"/>
    </source>
</evidence>
<feature type="transmembrane region" description="Helical" evidence="1">
    <location>
        <begin position="32"/>
        <end position="51"/>
    </location>
</feature>
<keyword evidence="3" id="KW-1185">Reference proteome</keyword>
<keyword evidence="1" id="KW-0472">Membrane</keyword>
<proteinExistence type="predicted"/>
<gene>
    <name evidence="2" type="ORF">E4663_02260</name>
</gene>
<reference evidence="2 3" key="1">
    <citation type="journal article" date="2003" name="Int. J. Syst. Evol. Microbiol.">
        <title>Halobacillus salinus sp. nov., isolated from a salt lake on the coast of the East Sea in Korea.</title>
        <authorList>
            <person name="Yoon J.H."/>
            <person name="Kang K.H."/>
            <person name="Park Y.H."/>
        </authorList>
    </citation>
    <scope>NUCLEOTIDE SEQUENCE [LARGE SCALE GENOMIC DNA]</scope>
    <source>
        <strain evidence="2 3">HSL-3</strain>
    </source>
</reference>
<dbReference type="NCBIfam" id="NF041646">
    <property type="entry name" value="VC0807_fam"/>
    <property type="match status" value="1"/>
</dbReference>
<comment type="caution">
    <text evidence="2">The sequence shown here is derived from an EMBL/GenBank/DDBJ whole genome shotgun (WGS) entry which is preliminary data.</text>
</comment>
<dbReference type="Proteomes" id="UP000297982">
    <property type="component" value="Unassembled WGS sequence"/>
</dbReference>